<dbReference type="Proteomes" id="UP000735302">
    <property type="component" value="Unassembled WGS sequence"/>
</dbReference>
<gene>
    <name evidence="4" type="ORF">PoB_006333900</name>
</gene>
<sequence length="173" mass="19358">MVSQGLLQAPVFSLYLKRNISLEAADGRESHLTLGGANPDFFTGDFIFADLTVPDKWQFKIDRIQVLNGSDTLLESECQVEVQFNSALIGGPYLEVDVLNTKLGATRITMSGPYQMYTFECSEVDNLPDVEFVINGKTLSLSNIDYVVKEEEEEEEEDDDDDDDDDDCDSEGY</sequence>
<evidence type="ECO:0000256" key="2">
    <source>
        <dbReference type="SAM" id="MobiDB-lite"/>
    </source>
</evidence>
<feature type="compositionally biased region" description="Acidic residues" evidence="2">
    <location>
        <begin position="150"/>
        <end position="173"/>
    </location>
</feature>
<dbReference type="EMBL" id="BLXT01007141">
    <property type="protein sequence ID" value="GFO36834.1"/>
    <property type="molecule type" value="Genomic_DNA"/>
</dbReference>
<comment type="similarity">
    <text evidence="1">Belongs to the peptidase A1 family.</text>
</comment>
<comment type="caution">
    <text evidence="4">The sequence shown here is derived from an EMBL/GenBank/DDBJ whole genome shotgun (WGS) entry which is preliminary data.</text>
</comment>
<dbReference type="SUPFAM" id="SSF50630">
    <property type="entry name" value="Acid proteases"/>
    <property type="match status" value="1"/>
</dbReference>
<dbReference type="PROSITE" id="PS51767">
    <property type="entry name" value="PEPTIDASE_A1"/>
    <property type="match status" value="1"/>
</dbReference>
<dbReference type="InterPro" id="IPR033121">
    <property type="entry name" value="PEPTIDASE_A1"/>
</dbReference>
<organism evidence="4 5">
    <name type="scientific">Plakobranchus ocellatus</name>
    <dbReference type="NCBI Taxonomy" id="259542"/>
    <lineage>
        <taxon>Eukaryota</taxon>
        <taxon>Metazoa</taxon>
        <taxon>Spiralia</taxon>
        <taxon>Lophotrochozoa</taxon>
        <taxon>Mollusca</taxon>
        <taxon>Gastropoda</taxon>
        <taxon>Heterobranchia</taxon>
        <taxon>Euthyneura</taxon>
        <taxon>Panpulmonata</taxon>
        <taxon>Sacoglossa</taxon>
        <taxon>Placobranchoidea</taxon>
        <taxon>Plakobranchidae</taxon>
        <taxon>Plakobranchus</taxon>
    </lineage>
</organism>
<dbReference type="InterPro" id="IPR001461">
    <property type="entry name" value="Aspartic_peptidase_A1"/>
</dbReference>
<accession>A0AAV4CY23</accession>
<dbReference type="PANTHER" id="PTHR47966:SF51">
    <property type="entry name" value="BETA-SITE APP-CLEAVING ENZYME, ISOFORM A-RELATED"/>
    <property type="match status" value="1"/>
</dbReference>
<evidence type="ECO:0000313" key="4">
    <source>
        <dbReference type="EMBL" id="GFO36834.1"/>
    </source>
</evidence>
<dbReference type="Gene3D" id="2.40.70.10">
    <property type="entry name" value="Acid Proteases"/>
    <property type="match status" value="1"/>
</dbReference>
<evidence type="ECO:0000313" key="5">
    <source>
        <dbReference type="Proteomes" id="UP000735302"/>
    </source>
</evidence>
<reference evidence="4 5" key="1">
    <citation type="journal article" date="2021" name="Elife">
        <title>Chloroplast acquisition without the gene transfer in kleptoplastic sea slugs, Plakobranchus ocellatus.</title>
        <authorList>
            <person name="Maeda T."/>
            <person name="Takahashi S."/>
            <person name="Yoshida T."/>
            <person name="Shimamura S."/>
            <person name="Takaki Y."/>
            <person name="Nagai Y."/>
            <person name="Toyoda A."/>
            <person name="Suzuki Y."/>
            <person name="Arimoto A."/>
            <person name="Ishii H."/>
            <person name="Satoh N."/>
            <person name="Nishiyama T."/>
            <person name="Hasebe M."/>
            <person name="Maruyama T."/>
            <person name="Minagawa J."/>
            <person name="Obokata J."/>
            <person name="Shigenobu S."/>
        </authorList>
    </citation>
    <scope>NUCLEOTIDE SEQUENCE [LARGE SCALE GENOMIC DNA]</scope>
</reference>
<dbReference type="Pfam" id="PF00026">
    <property type="entry name" value="Asp"/>
    <property type="match status" value="1"/>
</dbReference>
<dbReference type="GO" id="GO:0006508">
    <property type="term" value="P:proteolysis"/>
    <property type="evidence" value="ECO:0007669"/>
    <property type="project" value="InterPro"/>
</dbReference>
<feature type="domain" description="Peptidase A1" evidence="3">
    <location>
        <begin position="1"/>
        <end position="173"/>
    </location>
</feature>
<keyword evidence="5" id="KW-1185">Reference proteome</keyword>
<dbReference type="GO" id="GO:0004190">
    <property type="term" value="F:aspartic-type endopeptidase activity"/>
    <property type="evidence" value="ECO:0007669"/>
    <property type="project" value="InterPro"/>
</dbReference>
<dbReference type="AlphaFoldDB" id="A0AAV4CY23"/>
<evidence type="ECO:0000256" key="1">
    <source>
        <dbReference type="ARBA" id="ARBA00007447"/>
    </source>
</evidence>
<protein>
    <submittedName>
        <fullName evidence="4">Cathepsin d</fullName>
    </submittedName>
</protein>
<name>A0AAV4CY23_9GAST</name>
<feature type="region of interest" description="Disordered" evidence="2">
    <location>
        <begin position="148"/>
        <end position="173"/>
    </location>
</feature>
<dbReference type="InterPro" id="IPR021109">
    <property type="entry name" value="Peptidase_aspartic_dom_sf"/>
</dbReference>
<dbReference type="PANTHER" id="PTHR47966">
    <property type="entry name" value="BETA-SITE APP-CLEAVING ENZYME, ISOFORM A-RELATED"/>
    <property type="match status" value="1"/>
</dbReference>
<proteinExistence type="inferred from homology"/>
<evidence type="ECO:0000259" key="3">
    <source>
        <dbReference type="PROSITE" id="PS51767"/>
    </source>
</evidence>